<dbReference type="GO" id="GO:0051301">
    <property type="term" value="P:cell division"/>
    <property type="evidence" value="ECO:0007669"/>
    <property type="project" value="UniProtKB-KW"/>
</dbReference>
<evidence type="ECO:0000313" key="2">
    <source>
        <dbReference type="EMBL" id="SEH86326.1"/>
    </source>
</evidence>
<dbReference type="RefSeq" id="WP_091099386.1">
    <property type="nucleotide sequence ID" value="NZ_FNXE01000024.1"/>
</dbReference>
<sequence>MIKKINWFDVFLAFVTIAMFSLLAFANSRNSARYIEQVDVKLLSSDNHFITQEMVEKLIVQTFPRDSKIINSDLNLKKIEDQLNHHSMIANSEVFVDVDGKLHAEVTQKKAIARVMNGSGSFYIDENGDKMPLSNQFSAHVPIVYGELKPNNREVFAGLLNTINNDEFLKTSITSIKINSDQSLIFSVREYDYSIEFGHLKEIEKKFDNYKAFVHYSKKDTLIGYYKNVNLRFTEQVICTK</sequence>
<organism evidence="2 3">
    <name type="scientific">Paenimyroides marinum</name>
    <dbReference type="NCBI Taxonomy" id="1159016"/>
    <lineage>
        <taxon>Bacteria</taxon>
        <taxon>Pseudomonadati</taxon>
        <taxon>Bacteroidota</taxon>
        <taxon>Flavobacteriia</taxon>
        <taxon>Flavobacteriales</taxon>
        <taxon>Flavobacteriaceae</taxon>
        <taxon>Paenimyroides</taxon>
    </lineage>
</organism>
<reference evidence="2 3" key="1">
    <citation type="submission" date="2016-10" db="EMBL/GenBank/DDBJ databases">
        <authorList>
            <person name="de Groot N.N."/>
        </authorList>
    </citation>
    <scope>NUCLEOTIDE SEQUENCE [LARGE SCALE GENOMIC DNA]</scope>
    <source>
        <strain evidence="2 3">CGMCC 1.10825</strain>
    </source>
</reference>
<keyword evidence="2" id="KW-0131">Cell cycle</keyword>
<proteinExistence type="predicted"/>
<keyword evidence="2" id="KW-0132">Cell division</keyword>
<feature type="transmembrane region" description="Helical" evidence="1">
    <location>
        <begin position="7"/>
        <end position="26"/>
    </location>
</feature>
<dbReference type="Proteomes" id="UP000199634">
    <property type="component" value="Unassembled WGS sequence"/>
</dbReference>
<evidence type="ECO:0000256" key="1">
    <source>
        <dbReference type="SAM" id="Phobius"/>
    </source>
</evidence>
<keyword evidence="1" id="KW-1133">Transmembrane helix</keyword>
<dbReference type="AlphaFoldDB" id="A0A1H6LN55"/>
<gene>
    <name evidence="2" type="ORF">SAMN02927937_01828</name>
</gene>
<dbReference type="STRING" id="1159016.SAMN02927937_01828"/>
<dbReference type="EMBL" id="FNXE01000024">
    <property type="protein sequence ID" value="SEH86326.1"/>
    <property type="molecule type" value="Genomic_DNA"/>
</dbReference>
<accession>A0A1H6LN55</accession>
<keyword evidence="1" id="KW-0812">Transmembrane</keyword>
<protein>
    <submittedName>
        <fullName evidence="2">Cell division protein FtsQ</fullName>
    </submittedName>
</protein>
<keyword evidence="1" id="KW-0472">Membrane</keyword>
<dbReference type="OrthoDB" id="1466667at2"/>
<evidence type="ECO:0000313" key="3">
    <source>
        <dbReference type="Proteomes" id="UP000199634"/>
    </source>
</evidence>
<keyword evidence="3" id="KW-1185">Reference proteome</keyword>
<name>A0A1H6LN55_9FLAO</name>